<dbReference type="EMBL" id="CM001561">
    <property type="protein sequence ID" value="EJZ57968.1"/>
    <property type="molecule type" value="Genomic_DNA"/>
</dbReference>
<reference evidence="7 8" key="1">
    <citation type="submission" date="2012-08" db="EMBL/GenBank/DDBJ databases">
        <title>The genome of cave-isolated P. fluorescens strain R124 demonstrates phenotypic adaptation to the mineral environment.</title>
        <authorList>
            <person name="Barton M.D."/>
            <person name="Petronio M."/>
            <person name="Giarrizzo J.G."/>
            <person name="Bowling B.V."/>
            <person name="Barton H.A."/>
        </authorList>
    </citation>
    <scope>NUCLEOTIDE SEQUENCE [LARGE SCALE GENOMIC DNA]</scope>
    <source>
        <strain evidence="7 8">R124</strain>
    </source>
</reference>
<organism evidence="7 8">
    <name type="scientific">Pseudomonas fluorescens R124</name>
    <dbReference type="NCBI Taxonomy" id="743713"/>
    <lineage>
        <taxon>Bacteria</taxon>
        <taxon>Pseudomonadati</taxon>
        <taxon>Pseudomonadota</taxon>
        <taxon>Gammaproteobacteria</taxon>
        <taxon>Pseudomonadales</taxon>
        <taxon>Pseudomonadaceae</taxon>
        <taxon>Pseudomonas</taxon>
    </lineage>
</organism>
<evidence type="ECO:0000313" key="7">
    <source>
        <dbReference type="EMBL" id="EJZ57968.1"/>
    </source>
</evidence>
<dbReference type="PANTHER" id="PTHR30086">
    <property type="entry name" value="ARGININE EXPORTER PROTEIN ARGO"/>
    <property type="match status" value="1"/>
</dbReference>
<dbReference type="Pfam" id="PF01810">
    <property type="entry name" value="LysE"/>
    <property type="match status" value="1"/>
</dbReference>
<keyword evidence="2" id="KW-1003">Cell membrane</keyword>
<dbReference type="RefSeq" id="WP_003224308.1">
    <property type="nucleotide sequence ID" value="NZ_CM001561.1"/>
</dbReference>
<comment type="subcellular location">
    <subcellularLocation>
        <location evidence="1">Cell membrane</location>
        <topology evidence="1">Multi-pass membrane protein</topology>
    </subcellularLocation>
</comment>
<evidence type="ECO:0000256" key="4">
    <source>
        <dbReference type="ARBA" id="ARBA00022989"/>
    </source>
</evidence>
<dbReference type="AlphaFoldDB" id="A0A7U9GSC7"/>
<dbReference type="PANTHER" id="PTHR30086:SF20">
    <property type="entry name" value="ARGININE EXPORTER PROTEIN ARGO-RELATED"/>
    <property type="match status" value="1"/>
</dbReference>
<feature type="transmembrane region" description="Helical" evidence="6">
    <location>
        <begin position="147"/>
        <end position="172"/>
    </location>
</feature>
<keyword evidence="3 6" id="KW-0812">Transmembrane</keyword>
<evidence type="ECO:0000256" key="2">
    <source>
        <dbReference type="ARBA" id="ARBA00022475"/>
    </source>
</evidence>
<accession>A0A7U9GSC7</accession>
<dbReference type="GO" id="GO:0015171">
    <property type="term" value="F:amino acid transmembrane transporter activity"/>
    <property type="evidence" value="ECO:0007669"/>
    <property type="project" value="TreeGrafter"/>
</dbReference>
<evidence type="ECO:0000256" key="3">
    <source>
        <dbReference type="ARBA" id="ARBA00022692"/>
    </source>
</evidence>
<name>A0A7U9GSC7_PSEFL</name>
<dbReference type="Proteomes" id="UP000006045">
    <property type="component" value="Chromosome"/>
</dbReference>
<dbReference type="GO" id="GO:0005886">
    <property type="term" value="C:plasma membrane"/>
    <property type="evidence" value="ECO:0007669"/>
    <property type="project" value="UniProtKB-SubCell"/>
</dbReference>
<dbReference type="PIRSF" id="PIRSF006324">
    <property type="entry name" value="LeuE"/>
    <property type="match status" value="1"/>
</dbReference>
<evidence type="ECO:0000313" key="8">
    <source>
        <dbReference type="Proteomes" id="UP000006045"/>
    </source>
</evidence>
<feature type="transmembrane region" description="Helical" evidence="6">
    <location>
        <begin position="42"/>
        <end position="63"/>
    </location>
</feature>
<feature type="transmembrane region" description="Helical" evidence="6">
    <location>
        <begin position="113"/>
        <end position="135"/>
    </location>
</feature>
<protein>
    <submittedName>
        <fullName evidence="7">Threonine efflux protein</fullName>
    </submittedName>
</protein>
<evidence type="ECO:0000256" key="1">
    <source>
        <dbReference type="ARBA" id="ARBA00004651"/>
    </source>
</evidence>
<keyword evidence="4 6" id="KW-1133">Transmembrane helix</keyword>
<feature type="transmembrane region" description="Helical" evidence="6">
    <location>
        <begin position="192"/>
        <end position="209"/>
    </location>
</feature>
<dbReference type="OrthoDB" id="9784202at2"/>
<proteinExistence type="predicted"/>
<evidence type="ECO:0000256" key="6">
    <source>
        <dbReference type="SAM" id="Phobius"/>
    </source>
</evidence>
<keyword evidence="5 6" id="KW-0472">Membrane</keyword>
<sequence>MIDLSVALLFAGACFALALTPGPDMLLIASRSLSQGRASGFVSLAGIQAGTYCHALAAALGLSQLVATVPAAYDIIRFAGAAYLALLAWKAFTSDVSPLATTETLPATPLLRIFRQGLVTNLLNPKMALFVLALFPQFIDPGKGSLVLQMLVFATILNVIGLLVNGAVIVLASKVGNKLASNARIARRLNQVLGAVFFGLACRLALFSGR</sequence>
<gene>
    <name evidence="7" type="ORF">I1A_002293</name>
</gene>
<evidence type="ECO:0000256" key="5">
    <source>
        <dbReference type="ARBA" id="ARBA00023136"/>
    </source>
</evidence>
<dbReference type="InterPro" id="IPR001123">
    <property type="entry name" value="LeuE-type"/>
</dbReference>